<evidence type="ECO:0000256" key="10">
    <source>
        <dbReference type="RuleBase" id="RU003983"/>
    </source>
</evidence>
<keyword evidence="4" id="KW-0479">Metal-binding</keyword>
<evidence type="ECO:0000256" key="1">
    <source>
        <dbReference type="ARBA" id="ARBA00022475"/>
    </source>
</evidence>
<name>A0A1G6R052_9PSEU</name>
<keyword evidence="6 10" id="KW-0862">Zinc</keyword>
<comment type="similarity">
    <text evidence="10">Belongs to the peptidase M48 family.</text>
</comment>
<proteinExistence type="inferred from homology"/>
<keyword evidence="9 11" id="KW-0472">Membrane</keyword>
<accession>A0A1G6R052</accession>
<dbReference type="PANTHER" id="PTHR43221">
    <property type="entry name" value="PROTEASE HTPX"/>
    <property type="match status" value="1"/>
</dbReference>
<evidence type="ECO:0000259" key="12">
    <source>
        <dbReference type="Pfam" id="PF01435"/>
    </source>
</evidence>
<keyword evidence="5 10" id="KW-0378">Hydrolase</keyword>
<dbReference type="RefSeq" id="WP_091450471.1">
    <property type="nucleotide sequence ID" value="NZ_FMZZ01000006.1"/>
</dbReference>
<evidence type="ECO:0000256" key="6">
    <source>
        <dbReference type="ARBA" id="ARBA00022833"/>
    </source>
</evidence>
<dbReference type="STRING" id="1271860.SAMN05216174_10642"/>
<evidence type="ECO:0000256" key="8">
    <source>
        <dbReference type="ARBA" id="ARBA00023049"/>
    </source>
</evidence>
<dbReference type="InterPro" id="IPR001915">
    <property type="entry name" value="Peptidase_M48"/>
</dbReference>
<evidence type="ECO:0000313" key="14">
    <source>
        <dbReference type="Proteomes" id="UP000199501"/>
    </source>
</evidence>
<evidence type="ECO:0000256" key="11">
    <source>
        <dbReference type="SAM" id="Phobius"/>
    </source>
</evidence>
<gene>
    <name evidence="13" type="ORF">SAMN05216174_10642</name>
</gene>
<protein>
    <submittedName>
        <fullName evidence="13">Zn-dependent protease with chaperone function</fullName>
    </submittedName>
</protein>
<keyword evidence="3 11" id="KW-0812">Transmembrane</keyword>
<dbReference type="GO" id="GO:0004222">
    <property type="term" value="F:metalloendopeptidase activity"/>
    <property type="evidence" value="ECO:0007669"/>
    <property type="project" value="InterPro"/>
</dbReference>
<dbReference type="OrthoDB" id="7870694at2"/>
<dbReference type="Gene3D" id="3.30.2010.10">
    <property type="entry name" value="Metalloproteases ('zincins'), catalytic domain"/>
    <property type="match status" value="1"/>
</dbReference>
<keyword evidence="2 10" id="KW-0645">Protease</keyword>
<comment type="cofactor">
    <cofactor evidence="10">
        <name>Zn(2+)</name>
        <dbReference type="ChEBI" id="CHEBI:29105"/>
    </cofactor>
    <text evidence="10">Binds 1 zinc ion per subunit.</text>
</comment>
<keyword evidence="14" id="KW-1185">Reference proteome</keyword>
<keyword evidence="1" id="KW-1003">Cell membrane</keyword>
<dbReference type="Pfam" id="PF01435">
    <property type="entry name" value="Peptidase_M48"/>
    <property type="match status" value="1"/>
</dbReference>
<sequence length="357" mass="37977">MNSGIAPGHPRATFADRVAARLYTEVTSRPMLRPARDAASWLATAVAAAVHLLTLGLAVLGVLVVALADPGFPLLPIVLGAALVGLSILMRPRLGKLPRDAIAVDRAAAPTLHALVDRVTDSLDAEPVWRIILTPDYNAGYASVGLLRRPVLMIGYPLWNLLEPQERVALLGHELGHGVNGDSRRGLVVGSSLHSLTELHQAMQVRTPLAARIALGVLALPVRGILTIQERLLAHSGQHAEYFADHLSARLAGADAACSTLEKLDEATAAMAAIRTALVRGDPDIWAASRTWQETRTPTKPTEKHRIDATHPATSLRIAALASRDYGGPAVICGKGESDLIDTELAPFTQAITNALR</sequence>
<dbReference type="Proteomes" id="UP000199501">
    <property type="component" value="Unassembled WGS sequence"/>
</dbReference>
<feature type="transmembrane region" description="Helical" evidence="11">
    <location>
        <begin position="72"/>
        <end position="90"/>
    </location>
</feature>
<feature type="domain" description="Peptidase M48" evidence="12">
    <location>
        <begin position="110"/>
        <end position="324"/>
    </location>
</feature>
<dbReference type="CDD" id="cd07328">
    <property type="entry name" value="M48_Ste24p_like"/>
    <property type="match status" value="1"/>
</dbReference>
<evidence type="ECO:0000256" key="9">
    <source>
        <dbReference type="ARBA" id="ARBA00023136"/>
    </source>
</evidence>
<dbReference type="InterPro" id="IPR050083">
    <property type="entry name" value="HtpX_protease"/>
</dbReference>
<keyword evidence="7 11" id="KW-1133">Transmembrane helix</keyword>
<evidence type="ECO:0000256" key="5">
    <source>
        <dbReference type="ARBA" id="ARBA00022801"/>
    </source>
</evidence>
<evidence type="ECO:0000313" key="13">
    <source>
        <dbReference type="EMBL" id="SDC97435.1"/>
    </source>
</evidence>
<dbReference type="AlphaFoldDB" id="A0A1G6R052"/>
<evidence type="ECO:0000256" key="7">
    <source>
        <dbReference type="ARBA" id="ARBA00022989"/>
    </source>
</evidence>
<dbReference type="GO" id="GO:0006508">
    <property type="term" value="P:proteolysis"/>
    <property type="evidence" value="ECO:0007669"/>
    <property type="project" value="UniProtKB-KW"/>
</dbReference>
<organism evidence="13 14">
    <name type="scientific">Actinokineospora iranica</name>
    <dbReference type="NCBI Taxonomy" id="1271860"/>
    <lineage>
        <taxon>Bacteria</taxon>
        <taxon>Bacillati</taxon>
        <taxon>Actinomycetota</taxon>
        <taxon>Actinomycetes</taxon>
        <taxon>Pseudonocardiales</taxon>
        <taxon>Pseudonocardiaceae</taxon>
        <taxon>Actinokineospora</taxon>
    </lineage>
</organism>
<evidence type="ECO:0000256" key="2">
    <source>
        <dbReference type="ARBA" id="ARBA00022670"/>
    </source>
</evidence>
<keyword evidence="8 10" id="KW-0482">Metalloprotease</keyword>
<feature type="transmembrane region" description="Helical" evidence="11">
    <location>
        <begin position="38"/>
        <end position="66"/>
    </location>
</feature>
<dbReference type="PANTHER" id="PTHR43221:SF2">
    <property type="entry name" value="PROTEASE HTPX HOMOLOG"/>
    <property type="match status" value="1"/>
</dbReference>
<evidence type="ECO:0000256" key="4">
    <source>
        <dbReference type="ARBA" id="ARBA00022723"/>
    </source>
</evidence>
<reference evidence="14" key="1">
    <citation type="submission" date="2016-10" db="EMBL/GenBank/DDBJ databases">
        <authorList>
            <person name="Varghese N."/>
            <person name="Submissions S."/>
        </authorList>
    </citation>
    <scope>NUCLEOTIDE SEQUENCE [LARGE SCALE GENOMIC DNA]</scope>
    <source>
        <strain evidence="14">IBRC-M 10403</strain>
    </source>
</reference>
<dbReference type="GO" id="GO:0046872">
    <property type="term" value="F:metal ion binding"/>
    <property type="evidence" value="ECO:0007669"/>
    <property type="project" value="UniProtKB-KW"/>
</dbReference>
<dbReference type="EMBL" id="FMZZ01000006">
    <property type="protein sequence ID" value="SDC97435.1"/>
    <property type="molecule type" value="Genomic_DNA"/>
</dbReference>
<evidence type="ECO:0000256" key="3">
    <source>
        <dbReference type="ARBA" id="ARBA00022692"/>
    </source>
</evidence>